<dbReference type="PANTHER" id="PTHR46696:SF1">
    <property type="entry name" value="CYTOCHROME P450 YJIB-RELATED"/>
    <property type="match status" value="1"/>
</dbReference>
<dbReference type="Pfam" id="PF00067">
    <property type="entry name" value="p450"/>
    <property type="match status" value="1"/>
</dbReference>
<comment type="similarity">
    <text evidence="1 2">Belongs to the cytochrome P450 family.</text>
</comment>
<organism evidence="3 4">
    <name type="scientific">Lentzea tibetensis</name>
    <dbReference type="NCBI Taxonomy" id="2591470"/>
    <lineage>
        <taxon>Bacteria</taxon>
        <taxon>Bacillati</taxon>
        <taxon>Actinomycetota</taxon>
        <taxon>Actinomycetes</taxon>
        <taxon>Pseudonocardiales</taxon>
        <taxon>Pseudonocardiaceae</taxon>
        <taxon>Lentzea</taxon>
    </lineage>
</organism>
<proteinExistence type="inferred from homology"/>
<dbReference type="PROSITE" id="PS00086">
    <property type="entry name" value="CYTOCHROME_P450"/>
    <property type="match status" value="1"/>
</dbReference>
<dbReference type="GO" id="GO:0004497">
    <property type="term" value="F:monooxygenase activity"/>
    <property type="evidence" value="ECO:0007669"/>
    <property type="project" value="UniProtKB-KW"/>
</dbReference>
<dbReference type="PRINTS" id="PR00359">
    <property type="entry name" value="BP450"/>
</dbReference>
<keyword evidence="2" id="KW-0408">Iron</keyword>
<dbReference type="InterPro" id="IPR002397">
    <property type="entry name" value="Cyt_P450_B"/>
</dbReference>
<evidence type="ECO:0000256" key="1">
    <source>
        <dbReference type="ARBA" id="ARBA00010617"/>
    </source>
</evidence>
<dbReference type="GO" id="GO:0020037">
    <property type="term" value="F:heme binding"/>
    <property type="evidence" value="ECO:0007669"/>
    <property type="project" value="InterPro"/>
</dbReference>
<dbReference type="InterPro" id="IPR001128">
    <property type="entry name" value="Cyt_P450"/>
</dbReference>
<dbReference type="OrthoDB" id="4133219at2"/>
<accession>A0A563F1V0</accession>
<dbReference type="GO" id="GO:0005506">
    <property type="term" value="F:iron ion binding"/>
    <property type="evidence" value="ECO:0007669"/>
    <property type="project" value="InterPro"/>
</dbReference>
<protein>
    <submittedName>
        <fullName evidence="3">Cytochrome P450</fullName>
    </submittedName>
</protein>
<dbReference type="SUPFAM" id="SSF48264">
    <property type="entry name" value="Cytochrome P450"/>
    <property type="match status" value="1"/>
</dbReference>
<keyword evidence="2" id="KW-0503">Monooxygenase</keyword>
<dbReference type="AlphaFoldDB" id="A0A563F1V0"/>
<dbReference type="InterPro" id="IPR036396">
    <property type="entry name" value="Cyt_P450_sf"/>
</dbReference>
<sequence>MSVFSKPQAKRADQARRMIFEWHERTAREGLRDPVRREHGAWFVHRYADARRVLTDHDTFSSDELRYNPQAPHAANPVLRSLIATDPPRHAALRAVVAQQFTKRVLDRTRERIGHDAAQLANELHEGADFIETFARPLPTRTICHLLGIEPDPRFARWTDAVTTFIGTRATHDTQRTFAEIADYFRTWRRTSDTPLARSDLTDQEVADFCTLLLTNGTETTTTLLASAVLVRDRFPGAPDDVEELLRLLPPAGGTDRFATRDTTIGRHRIRRGDRVVAMVVSANRDPDVFADPHVHRPGRNPNPHLGFGRGTHFCLGAHLTRAQVAVALAQLPRTWRPLDLKVDGTPVGPQIAALRVTSGS</sequence>
<evidence type="ECO:0000256" key="2">
    <source>
        <dbReference type="RuleBase" id="RU000461"/>
    </source>
</evidence>
<evidence type="ECO:0000313" key="4">
    <source>
        <dbReference type="Proteomes" id="UP000316639"/>
    </source>
</evidence>
<keyword evidence="2" id="KW-0349">Heme</keyword>
<dbReference type="Gene3D" id="1.10.630.10">
    <property type="entry name" value="Cytochrome P450"/>
    <property type="match status" value="1"/>
</dbReference>
<dbReference type="InterPro" id="IPR017972">
    <property type="entry name" value="Cyt_P450_CS"/>
</dbReference>
<comment type="caution">
    <text evidence="3">The sequence shown here is derived from an EMBL/GenBank/DDBJ whole genome shotgun (WGS) entry which is preliminary data.</text>
</comment>
<dbReference type="EMBL" id="VOBR01000002">
    <property type="protein sequence ID" value="TWP53772.1"/>
    <property type="molecule type" value="Genomic_DNA"/>
</dbReference>
<keyword evidence="4" id="KW-1185">Reference proteome</keyword>
<evidence type="ECO:0000313" key="3">
    <source>
        <dbReference type="EMBL" id="TWP53772.1"/>
    </source>
</evidence>
<dbReference type="PANTHER" id="PTHR46696">
    <property type="entry name" value="P450, PUTATIVE (EUROFUNG)-RELATED"/>
    <property type="match status" value="1"/>
</dbReference>
<keyword evidence="2" id="KW-0479">Metal-binding</keyword>
<dbReference type="GO" id="GO:0016705">
    <property type="term" value="F:oxidoreductase activity, acting on paired donors, with incorporation or reduction of molecular oxygen"/>
    <property type="evidence" value="ECO:0007669"/>
    <property type="project" value="InterPro"/>
</dbReference>
<keyword evidence="2" id="KW-0560">Oxidoreductase</keyword>
<dbReference type="Proteomes" id="UP000316639">
    <property type="component" value="Unassembled WGS sequence"/>
</dbReference>
<reference evidence="3 4" key="1">
    <citation type="submission" date="2019-07" db="EMBL/GenBank/DDBJ databases">
        <title>Lentzea xizangensis sp. nov., isolated from Qinghai-Tibetan Plateau Soils.</title>
        <authorList>
            <person name="Huang J."/>
        </authorList>
    </citation>
    <scope>NUCLEOTIDE SEQUENCE [LARGE SCALE GENOMIC DNA]</scope>
    <source>
        <strain evidence="3 4">FXJ1.1311</strain>
    </source>
</reference>
<gene>
    <name evidence="3" type="ORF">FKR81_03170</name>
</gene>
<name>A0A563F1V0_9PSEU</name>